<dbReference type="Proteomes" id="UP001153620">
    <property type="component" value="Chromosome 2"/>
</dbReference>
<dbReference type="OrthoDB" id="19938at2759"/>
<feature type="region of interest" description="Disordered" evidence="1">
    <location>
        <begin position="1"/>
        <end position="58"/>
    </location>
</feature>
<feature type="domain" description="Integrator complex subunit 1 INTS2-binding" evidence="5">
    <location>
        <begin position="893"/>
        <end position="1211"/>
    </location>
</feature>
<evidence type="ECO:0000256" key="1">
    <source>
        <dbReference type="SAM" id="MobiDB-lite"/>
    </source>
</evidence>
<dbReference type="InterPro" id="IPR053966">
    <property type="entry name" value="INTS1_INTS2-bd"/>
</dbReference>
<evidence type="ECO:0000259" key="3">
    <source>
        <dbReference type="Pfam" id="PF22927"/>
    </source>
</evidence>
<feature type="domain" description="Integrator complex subunit 1 RPB2-binding" evidence="2">
    <location>
        <begin position="267"/>
        <end position="425"/>
    </location>
</feature>
<proteinExistence type="predicted"/>
<dbReference type="InterPro" id="IPR053965">
    <property type="entry name" value="INTS1_R4"/>
</dbReference>
<dbReference type="Pfam" id="PF12432">
    <property type="entry name" value="INTS1_RP2B-bd"/>
    <property type="match status" value="1"/>
</dbReference>
<dbReference type="InterPro" id="IPR038902">
    <property type="entry name" value="INTS1"/>
</dbReference>
<dbReference type="EMBL" id="OU895878">
    <property type="protein sequence ID" value="CAG9805283.1"/>
    <property type="molecule type" value="Genomic_DNA"/>
</dbReference>
<evidence type="ECO:0000259" key="4">
    <source>
        <dbReference type="Pfam" id="PF22928"/>
    </source>
</evidence>
<dbReference type="SUPFAM" id="SSF48371">
    <property type="entry name" value="ARM repeat"/>
    <property type="match status" value="1"/>
</dbReference>
<evidence type="ECO:0000313" key="6">
    <source>
        <dbReference type="EMBL" id="CAG9805283.1"/>
    </source>
</evidence>
<evidence type="ECO:0000313" key="7">
    <source>
        <dbReference type="Proteomes" id="UP001153620"/>
    </source>
</evidence>
<feature type="domain" description="Integrator complex subunit 1 R3" evidence="3">
    <location>
        <begin position="1571"/>
        <end position="1724"/>
    </location>
</feature>
<dbReference type="InterPro" id="IPR022145">
    <property type="entry name" value="INTS1_RPB2-bd"/>
</dbReference>
<feature type="compositionally biased region" description="Low complexity" evidence="1">
    <location>
        <begin position="43"/>
        <end position="53"/>
    </location>
</feature>
<organism evidence="6 7">
    <name type="scientific">Chironomus riparius</name>
    <dbReference type="NCBI Taxonomy" id="315576"/>
    <lineage>
        <taxon>Eukaryota</taxon>
        <taxon>Metazoa</taxon>
        <taxon>Ecdysozoa</taxon>
        <taxon>Arthropoda</taxon>
        <taxon>Hexapoda</taxon>
        <taxon>Insecta</taxon>
        <taxon>Pterygota</taxon>
        <taxon>Neoptera</taxon>
        <taxon>Endopterygota</taxon>
        <taxon>Diptera</taxon>
        <taxon>Nematocera</taxon>
        <taxon>Chironomoidea</taxon>
        <taxon>Chironomidae</taxon>
        <taxon>Chironominae</taxon>
        <taxon>Chironomus</taxon>
    </lineage>
</organism>
<sequence length="1905" mass="216648">MDRNKKAKIQHSSESLFILGKDRKRSDGSSQLPSTSKKPRIAPTSIHSTTVPIPTTPVPESWEDTINIECENINLISSVLQATDQQDSDKIVSLVCGAIKNLASSKSKNDSILIMSLLYLAKIRPHIFGNDNISAAILSLLKTDSQHAVRHPVKNNTTVFAMAANLLARGHYDKKKWPESFVKVYIDDALNERVWVDLEECSLFTDHIVAAFGTKSPPQKAQDSASGSLKEPIVAMNEEESSDSMVSESSRNTEELQLNSRFFHIQETVEKLVTETIKDQFNRRQSSDFLTKNLLKFASTACGIPEVRSIVVTRLELWISNAKLVKPAQDLLEFICYNISASQTKDQEVLSHLLKMRLKTKPLINIYMNCLRDLITLQPDILKIMMKSVVQQELLILYNARNPNNMGILATIFQAKPEAAATTLAEIYQDFLLLRDDCLKTLRVFLRELVKTLRYDINLVTFCKTLMSDRAEFIQAIETSEFRERCCFAIADLVCLCRFLSVSPHIRDAHNAINKSSHDQKSSLVYNFYNQMSQIQYESLTWTFQEVPKIYKLSAPDYSSLMNKILILDPPENYSKFDSWPPEPERLLLLNLVAEVPLLQDSIWTIILIGVSKDISFSICDTVMIIDQIVRRACLLKYTEYPPLEVTKLEIIDFLFSMAEYHHPENIQLPAGYEPPKLAISQIYWKVWIILLILSAHNTGTIGAFCWANYPMLKMLMEMCITNQFSMIKPPDEELQLAVIEKNQIIQFEGYLAAATSKVVIHEQNSLLISQVMLMDPLSVARRPPKNVLEELHSLNASHRLGHLLCRSRKPDLLLDIIQRQGTSQSMPWLSDLVQSSDAAGDFNHLPVQCLCEFLLSNSNNISSENSRDVELITFLQKMLHSDDTNDYQTSYEVLEYFLRRLSSTSKYGRQSAIRAFRLLLKSLDPEQDKDSENEESDWLLKYLPSIPSFPYICERIIAQLRAACQVENSPDLIMIYIQFVATHTLNDPVTEMIEHVACWSLLIVERSAVFASILPSNQQDPKYHEKFQTLSYLFIMFNNFIIKMKENNSEITMPEYPDLLVVHFADETQCHMHLNFIHALVILLCQSAGITGAMDLLDYFFPVGNAAYPQAFSVETGDKVQILPDWLKLKMIRSSIERMVDVALQDLTSEQIILFIQSFGTPINSMSKLLALLDHDIVKDAESVNAAIINRAYLSQFIDIQQMRGAKNGHIAMKYLKSMDEKPQVNEKKANTEVVDMLERFDAMKIKVKSSSFSRGKFSQGATSFNVSSLLGEIVNEDIKPKVEPFLDTKSIIKLNLSDSGRNIHHTLSELINSTHPFDIEIFAHRHLNFKNLKQSKLAHLINSMCVMLKEENDNLSINKKGIILDWLVEFDSELIRTNQDVQISLLFGKTIQIYRPYLLSLLIHQANWSTIHLAIEKLFNPINSGIYDPTSVLDFTDAIIRNPKMWQGRDKAVPKHEQIEYVLILNENKIKAFIDYILQEEENMTVGHGESKMNERVILLLSCIRPNELSLQNVLGHLETSLLGENVKNKFLRRLYLSIPNLFIDSDMNDIINEANELILKECNSSISDKWIHNVITTLASLSNQKDFQAIGSDMELPLRKFAATYPVLLLRHLPLIASLLAGRGHMDLHILRHEHHIAFFNQILGTLELLQPMIFEDVYMAGLHKAISSFFLLLHNHGKDLYGLIVRVMEFVKNYAATNPTCAYILINNHHDILAQLFSRNRNIIPLQQIMTSSQFLAKGIAISALSAKPEVIQLNVISKLGNITRMSHEELLSTLQEIEYQTNKKPAQLVDIFGKLTELIVNDSSDVRNLAHSMLLKMLKHNPGNSVTLSTCFNAYLQCLHSDDVNIATSVLDNLTEITLSLQEYALDILKCVFNLGITSKINTLVPLKKCINAIKLQNSC</sequence>
<dbReference type="GO" id="GO:0034474">
    <property type="term" value="P:U2 snRNA 3'-end processing"/>
    <property type="evidence" value="ECO:0007669"/>
    <property type="project" value="InterPro"/>
</dbReference>
<accession>A0A9N9WQR5</accession>
<dbReference type="PANTHER" id="PTHR21224">
    <property type="entry name" value="INTEGRATOR COMPLEX SUBUNIT 1"/>
    <property type="match status" value="1"/>
</dbReference>
<gene>
    <name evidence="6" type="ORF">CHIRRI_LOCUS8157</name>
</gene>
<dbReference type="Pfam" id="PF22928">
    <property type="entry name" value="INTS1_R4"/>
    <property type="match status" value="1"/>
</dbReference>
<dbReference type="InterPro" id="IPR016024">
    <property type="entry name" value="ARM-type_fold"/>
</dbReference>
<dbReference type="GO" id="GO:0032039">
    <property type="term" value="C:integrator complex"/>
    <property type="evidence" value="ECO:0007669"/>
    <property type="project" value="InterPro"/>
</dbReference>
<evidence type="ECO:0000259" key="2">
    <source>
        <dbReference type="Pfam" id="PF12432"/>
    </source>
</evidence>
<name>A0A9N9WQR5_9DIPT</name>
<dbReference type="InterPro" id="IPR053964">
    <property type="entry name" value="INT1_R3"/>
</dbReference>
<reference evidence="6" key="1">
    <citation type="submission" date="2022-01" db="EMBL/GenBank/DDBJ databases">
        <authorList>
            <person name="King R."/>
        </authorList>
    </citation>
    <scope>NUCLEOTIDE SEQUENCE</scope>
</reference>
<dbReference type="Pfam" id="PF22927">
    <property type="entry name" value="INT1_R3"/>
    <property type="match status" value="1"/>
</dbReference>
<keyword evidence="7" id="KW-1185">Reference proteome</keyword>
<feature type="domain" description="Integrator complex subunit 1 R4" evidence="4">
    <location>
        <begin position="1770"/>
        <end position="1863"/>
    </location>
</feature>
<protein>
    <recommendedName>
        <fullName evidence="8">Integrator complex subunit 1</fullName>
    </recommendedName>
</protein>
<dbReference type="Pfam" id="PF22929">
    <property type="entry name" value="INTS1_INTS2-bd"/>
    <property type="match status" value="1"/>
</dbReference>
<evidence type="ECO:0000259" key="5">
    <source>
        <dbReference type="Pfam" id="PF22929"/>
    </source>
</evidence>
<evidence type="ECO:0008006" key="8">
    <source>
        <dbReference type="Google" id="ProtNLM"/>
    </source>
</evidence>
<dbReference type="PANTHER" id="PTHR21224:SF1">
    <property type="entry name" value="INTEGRATOR COMPLEX SUBUNIT 1"/>
    <property type="match status" value="1"/>
</dbReference>
<reference evidence="6" key="2">
    <citation type="submission" date="2022-10" db="EMBL/GenBank/DDBJ databases">
        <authorList>
            <consortium name="ENA_rothamsted_submissions"/>
            <consortium name="culmorum"/>
            <person name="King R."/>
        </authorList>
    </citation>
    <scope>NUCLEOTIDE SEQUENCE</scope>
</reference>